<dbReference type="PROSITE" id="PS00211">
    <property type="entry name" value="ABC_TRANSPORTER_1"/>
    <property type="match status" value="1"/>
</dbReference>
<dbReference type="GO" id="GO:0005524">
    <property type="term" value="F:ATP binding"/>
    <property type="evidence" value="ECO:0007669"/>
    <property type="project" value="UniProtKB-KW"/>
</dbReference>
<dbReference type="PATRIC" id="fig|319652.3.peg.1478"/>
<dbReference type="OrthoDB" id="9804819at2"/>
<dbReference type="STRING" id="319652.IV80_GL001460"/>
<accession>A0A0R2IWX3</accession>
<dbReference type="PANTHER" id="PTHR42939:SF1">
    <property type="entry name" value="ABC TRANSPORTER ATP-BINDING PROTEIN ALBC-RELATED"/>
    <property type="match status" value="1"/>
</dbReference>
<dbReference type="Proteomes" id="UP000051568">
    <property type="component" value="Unassembled WGS sequence"/>
</dbReference>
<dbReference type="InterPro" id="IPR017871">
    <property type="entry name" value="ABC_transporter-like_CS"/>
</dbReference>
<proteinExistence type="predicted"/>
<dbReference type="PANTHER" id="PTHR42939">
    <property type="entry name" value="ABC TRANSPORTER ATP-BINDING PROTEIN ALBC-RELATED"/>
    <property type="match status" value="1"/>
</dbReference>
<dbReference type="RefSeq" id="WP_057750878.1">
    <property type="nucleotide sequence ID" value="NZ_BJVH01000005.1"/>
</dbReference>
<comment type="caution">
    <text evidence="5">The sequence shown here is derived from an EMBL/GenBank/DDBJ whole genome shotgun (WGS) entry which is preliminary data.</text>
</comment>
<dbReference type="InterPro" id="IPR051782">
    <property type="entry name" value="ABC_Transporter_VariousFunc"/>
</dbReference>
<dbReference type="SMART" id="SM00382">
    <property type="entry name" value="AAA"/>
    <property type="match status" value="1"/>
</dbReference>
<dbReference type="Pfam" id="PF00005">
    <property type="entry name" value="ABC_tran"/>
    <property type="match status" value="1"/>
</dbReference>
<evidence type="ECO:0000313" key="5">
    <source>
        <dbReference type="EMBL" id="KRN66212.1"/>
    </source>
</evidence>
<dbReference type="Gene3D" id="3.40.50.300">
    <property type="entry name" value="P-loop containing nucleotide triphosphate hydrolases"/>
    <property type="match status" value="1"/>
</dbReference>
<evidence type="ECO:0000259" key="4">
    <source>
        <dbReference type="PROSITE" id="PS50893"/>
    </source>
</evidence>
<dbReference type="SUPFAM" id="SSF52540">
    <property type="entry name" value="P-loop containing nucleoside triphosphate hydrolases"/>
    <property type="match status" value="1"/>
</dbReference>
<dbReference type="GO" id="GO:0016887">
    <property type="term" value="F:ATP hydrolysis activity"/>
    <property type="evidence" value="ECO:0007669"/>
    <property type="project" value="InterPro"/>
</dbReference>
<keyword evidence="3" id="KW-0067">ATP-binding</keyword>
<dbReference type="EMBL" id="JQBR01000005">
    <property type="protein sequence ID" value="KRN66212.1"/>
    <property type="molecule type" value="Genomic_DNA"/>
</dbReference>
<feature type="domain" description="ABC transporter" evidence="4">
    <location>
        <begin position="4"/>
        <end position="210"/>
    </location>
</feature>
<sequence>MSYINLKNVSRTIKHKRILQNINLNIEKGTITGFVGPNGSGKTMFFRAILGMIKLDSGEIEINGEKISLGSSPQVNIGTILETPGFINNYTALDNLKYLAAIKNEIQEKQILEAMQLFDMIDHKDEKVKSFSLGMRQKLAIIQAIMENQELIILDEPTNGLDEASVQTFEDKLRELKNEDKTILIASHDRFVIQSVADQVYQVNEGEVSV</sequence>
<evidence type="ECO:0000256" key="1">
    <source>
        <dbReference type="ARBA" id="ARBA00022448"/>
    </source>
</evidence>
<dbReference type="AlphaFoldDB" id="A0A0R2IWX3"/>
<reference evidence="5 6" key="1">
    <citation type="journal article" date="2015" name="Genome Announc.">
        <title>Expanding the biotechnology potential of lactobacilli through comparative genomics of 213 strains and associated genera.</title>
        <authorList>
            <person name="Sun Z."/>
            <person name="Harris H.M."/>
            <person name="McCann A."/>
            <person name="Guo C."/>
            <person name="Argimon S."/>
            <person name="Zhang W."/>
            <person name="Yang X."/>
            <person name="Jeffery I.B."/>
            <person name="Cooney J.C."/>
            <person name="Kagawa T.F."/>
            <person name="Liu W."/>
            <person name="Song Y."/>
            <person name="Salvetti E."/>
            <person name="Wrobel A."/>
            <person name="Rasinkangas P."/>
            <person name="Parkhill J."/>
            <person name="Rea M.C."/>
            <person name="O'Sullivan O."/>
            <person name="Ritari J."/>
            <person name="Douillard F.P."/>
            <person name="Paul Ross R."/>
            <person name="Yang R."/>
            <person name="Briner A.E."/>
            <person name="Felis G.E."/>
            <person name="de Vos W.M."/>
            <person name="Barrangou R."/>
            <person name="Klaenhammer T.R."/>
            <person name="Caufield P.W."/>
            <person name="Cui Y."/>
            <person name="Zhang H."/>
            <person name="O'Toole P.W."/>
        </authorList>
    </citation>
    <scope>NUCLEOTIDE SEQUENCE [LARGE SCALE GENOMIC DNA]</scope>
    <source>
        <strain evidence="5 6">DSM 17757</strain>
    </source>
</reference>
<name>A0A0R2IWX3_9LACO</name>
<gene>
    <name evidence="5" type="ORF">IV80_GL001460</name>
</gene>
<keyword evidence="1" id="KW-0813">Transport</keyword>
<organism evidence="5 6">
    <name type="scientific">Pediococcus cellicola</name>
    <dbReference type="NCBI Taxonomy" id="319652"/>
    <lineage>
        <taxon>Bacteria</taxon>
        <taxon>Bacillati</taxon>
        <taxon>Bacillota</taxon>
        <taxon>Bacilli</taxon>
        <taxon>Lactobacillales</taxon>
        <taxon>Lactobacillaceae</taxon>
        <taxon>Pediococcus</taxon>
    </lineage>
</organism>
<evidence type="ECO:0000256" key="2">
    <source>
        <dbReference type="ARBA" id="ARBA00022741"/>
    </source>
</evidence>
<dbReference type="InterPro" id="IPR003593">
    <property type="entry name" value="AAA+_ATPase"/>
</dbReference>
<evidence type="ECO:0000313" key="6">
    <source>
        <dbReference type="Proteomes" id="UP000051568"/>
    </source>
</evidence>
<evidence type="ECO:0000256" key="3">
    <source>
        <dbReference type="ARBA" id="ARBA00022840"/>
    </source>
</evidence>
<dbReference type="InterPro" id="IPR027417">
    <property type="entry name" value="P-loop_NTPase"/>
</dbReference>
<keyword evidence="6" id="KW-1185">Reference proteome</keyword>
<dbReference type="PROSITE" id="PS50893">
    <property type="entry name" value="ABC_TRANSPORTER_2"/>
    <property type="match status" value="1"/>
</dbReference>
<protein>
    <submittedName>
        <fullName evidence="5">ABC transporter ATPase</fullName>
    </submittedName>
</protein>
<keyword evidence="2" id="KW-0547">Nucleotide-binding</keyword>
<dbReference type="InterPro" id="IPR003439">
    <property type="entry name" value="ABC_transporter-like_ATP-bd"/>
</dbReference>